<dbReference type="Proteomes" id="UP000322530">
    <property type="component" value="Unassembled WGS sequence"/>
</dbReference>
<protein>
    <submittedName>
        <fullName evidence="1">Uncharacterized protein</fullName>
    </submittedName>
</protein>
<reference evidence="1 2" key="1">
    <citation type="submission" date="2019-01" db="EMBL/GenBank/DDBJ databases">
        <title>Draft genome sequence of Dictyobacter sp. Uno17.</title>
        <authorList>
            <person name="Wang C.M."/>
            <person name="Zheng Y."/>
            <person name="Sakai Y."/>
            <person name="Abe K."/>
            <person name="Yokota A."/>
            <person name="Yabe S."/>
        </authorList>
    </citation>
    <scope>NUCLEOTIDE SEQUENCE [LARGE SCALE GENOMIC DNA]</scope>
    <source>
        <strain evidence="1 2">Uno17</strain>
    </source>
</reference>
<comment type="caution">
    <text evidence="1">The sequence shown here is derived from an EMBL/GenBank/DDBJ whole genome shotgun (WGS) entry which is preliminary data.</text>
</comment>
<accession>A0A5A5TD30</accession>
<sequence>MGGVLPSALRTGSGVGVGVGGGGLMVVTILPPSGVITISGTIKSASNASSNKIVAKIMRFMRRINLKFHMLLC</sequence>
<dbReference type="EMBL" id="BIXY01000043">
    <property type="protein sequence ID" value="GCF09431.1"/>
    <property type="molecule type" value="Genomic_DNA"/>
</dbReference>
<name>A0A5A5TD30_9CHLR</name>
<keyword evidence="2" id="KW-1185">Reference proteome</keyword>
<evidence type="ECO:0000313" key="1">
    <source>
        <dbReference type="EMBL" id="GCF09431.1"/>
    </source>
</evidence>
<organism evidence="1 2">
    <name type="scientific">Dictyobacter arantiisoli</name>
    <dbReference type="NCBI Taxonomy" id="2014874"/>
    <lineage>
        <taxon>Bacteria</taxon>
        <taxon>Bacillati</taxon>
        <taxon>Chloroflexota</taxon>
        <taxon>Ktedonobacteria</taxon>
        <taxon>Ktedonobacterales</taxon>
        <taxon>Dictyobacteraceae</taxon>
        <taxon>Dictyobacter</taxon>
    </lineage>
</organism>
<proteinExistence type="predicted"/>
<gene>
    <name evidence="1" type="ORF">KDI_29950</name>
</gene>
<dbReference type="AlphaFoldDB" id="A0A5A5TD30"/>
<evidence type="ECO:0000313" key="2">
    <source>
        <dbReference type="Proteomes" id="UP000322530"/>
    </source>
</evidence>